<comment type="caution">
    <text evidence="2">The sequence shown here is derived from an EMBL/GenBank/DDBJ whole genome shotgun (WGS) entry which is preliminary data.</text>
</comment>
<keyword evidence="3" id="KW-1185">Reference proteome</keyword>
<dbReference type="PANTHER" id="PTHR21310">
    <property type="entry name" value="AMINOGLYCOSIDE PHOSPHOTRANSFERASE-RELATED-RELATED"/>
    <property type="match status" value="1"/>
</dbReference>
<dbReference type="Proteomes" id="UP000016464">
    <property type="component" value="Unassembled WGS sequence"/>
</dbReference>
<evidence type="ECO:0000259" key="1">
    <source>
        <dbReference type="Pfam" id="PF01636"/>
    </source>
</evidence>
<reference evidence="2 3" key="1">
    <citation type="journal article" date="2013" name="Genome Announc.">
        <title>Draft Genome Sequence of Exiguobacterium pavilionensis Strain RW-2, with Wide Thermal, Salinity, and pH Tolerance, Isolated from Modern Freshwater Microbialites.</title>
        <authorList>
            <person name="White R.A.III."/>
            <person name="Grassa C.J."/>
            <person name="Suttle C.A."/>
        </authorList>
    </citation>
    <scope>NUCLEOTIDE SEQUENCE [LARGE SCALE GENOMIC DNA]</scope>
    <source>
        <strain evidence="2 3">RW-2</strain>
    </source>
</reference>
<dbReference type="EMBL" id="ATCL01000020">
    <property type="protein sequence ID" value="ERG66754.1"/>
    <property type="molecule type" value="Genomic_DNA"/>
</dbReference>
<dbReference type="Pfam" id="PF01636">
    <property type="entry name" value="APH"/>
    <property type="match status" value="1"/>
</dbReference>
<dbReference type="InterPro" id="IPR011009">
    <property type="entry name" value="Kinase-like_dom_sf"/>
</dbReference>
<accession>U1LVX5</accession>
<protein>
    <recommendedName>
        <fullName evidence="1">Aminoglycoside phosphotransferase domain-containing protein</fullName>
    </recommendedName>
</protein>
<organism evidence="2 3">
    <name type="scientific">Exiguobacterium chiriqhucha RW-2</name>
    <dbReference type="NCBI Taxonomy" id="1345023"/>
    <lineage>
        <taxon>Bacteria</taxon>
        <taxon>Bacillati</taxon>
        <taxon>Bacillota</taxon>
        <taxon>Bacilli</taxon>
        <taxon>Bacillales</taxon>
        <taxon>Bacillales Family XII. Incertae Sedis</taxon>
        <taxon>Exiguobacterium</taxon>
    </lineage>
</organism>
<evidence type="ECO:0000313" key="2">
    <source>
        <dbReference type="EMBL" id="ERG66754.1"/>
    </source>
</evidence>
<evidence type="ECO:0000313" key="3">
    <source>
        <dbReference type="Proteomes" id="UP000016464"/>
    </source>
</evidence>
<dbReference type="PATRIC" id="fig|1345023.5.peg.2227"/>
<name>U1LVX5_9BACL</name>
<dbReference type="Gene3D" id="3.90.1200.10">
    <property type="match status" value="1"/>
</dbReference>
<dbReference type="eggNOG" id="COG2334">
    <property type="taxonomic scope" value="Bacteria"/>
</dbReference>
<gene>
    <name evidence="2" type="ORF">M467_05620</name>
</gene>
<feature type="domain" description="Aminoglycoside phosphotransferase" evidence="1">
    <location>
        <begin position="29"/>
        <end position="248"/>
    </location>
</feature>
<sequence length="338" mass="38834">MIDMAKHKEFFKHLCRASRLGELKSGPTAVTGGFMHNMYQIETASGKYAIKLLNPQILKRPEALQNFLNSEIIANLASKKVPALAAHIIDGDSVQTLDGQFYLVFDWVEGTRLSPHEIQPFHCRQIGDILATLHGLEDTTALVSFEEVGEELAIDWDFYLHEGIEQGAEWVEHLQKNVDDLYSWHRQAIRSSNSLASKRVISHRDLDSKNVLWHDERPLVIDWESAGSIHPMQDLVETALYWSQDETGIVNQINFVSCIHAYEQKRGRSEVDWQRVLWYGCLGKLKWLEYNVKRSLQIESAGRTDQTKGTLQIVPTIDDLRTYTAQISRLLTWLHQKR</sequence>
<dbReference type="SUPFAM" id="SSF56112">
    <property type="entry name" value="Protein kinase-like (PK-like)"/>
    <property type="match status" value="1"/>
</dbReference>
<dbReference type="InterPro" id="IPR002575">
    <property type="entry name" value="Aminoglycoside_PTrfase"/>
</dbReference>
<proteinExistence type="predicted"/>
<dbReference type="InterPro" id="IPR051678">
    <property type="entry name" value="AGP_Transferase"/>
</dbReference>
<dbReference type="AlphaFoldDB" id="U1LVX5"/>